<dbReference type="Pfam" id="PF06445">
    <property type="entry name" value="GyrI-like"/>
    <property type="match status" value="1"/>
</dbReference>
<dbReference type="Gene3D" id="1.10.10.60">
    <property type="entry name" value="Homeodomain-like"/>
    <property type="match status" value="2"/>
</dbReference>
<dbReference type="GO" id="GO:0043565">
    <property type="term" value="F:sequence-specific DNA binding"/>
    <property type="evidence" value="ECO:0007669"/>
    <property type="project" value="InterPro"/>
</dbReference>
<dbReference type="PANTHER" id="PTHR40055">
    <property type="entry name" value="TRANSCRIPTIONAL REGULATOR YGIV-RELATED"/>
    <property type="match status" value="1"/>
</dbReference>
<keyword evidence="3" id="KW-0804">Transcription</keyword>
<keyword evidence="6" id="KW-1185">Reference proteome</keyword>
<evidence type="ECO:0000256" key="1">
    <source>
        <dbReference type="ARBA" id="ARBA00023015"/>
    </source>
</evidence>
<protein>
    <submittedName>
        <fullName evidence="5">AraC family transcriptional regulator</fullName>
    </submittedName>
</protein>
<accession>A0A923HRK2</accession>
<dbReference type="Pfam" id="PF12833">
    <property type="entry name" value="HTH_18"/>
    <property type="match status" value="1"/>
</dbReference>
<evidence type="ECO:0000313" key="6">
    <source>
        <dbReference type="Proteomes" id="UP000627446"/>
    </source>
</evidence>
<dbReference type="InterPro" id="IPR029442">
    <property type="entry name" value="GyrI-like"/>
</dbReference>
<dbReference type="SUPFAM" id="SSF46689">
    <property type="entry name" value="Homeodomain-like"/>
    <property type="match status" value="2"/>
</dbReference>
<dbReference type="InterPro" id="IPR018060">
    <property type="entry name" value="HTH_AraC"/>
</dbReference>
<reference evidence="5" key="1">
    <citation type="submission" date="2020-08" db="EMBL/GenBank/DDBJ databases">
        <title>Novel species isolated from subtropical streams in China.</title>
        <authorList>
            <person name="Lu H."/>
        </authorList>
    </citation>
    <scope>NUCLEOTIDE SEQUENCE</scope>
    <source>
        <strain evidence="5">LX22W</strain>
    </source>
</reference>
<feature type="domain" description="HTH araC/xylS-type" evidence="4">
    <location>
        <begin position="9"/>
        <end position="108"/>
    </location>
</feature>
<dbReference type="PRINTS" id="PR00032">
    <property type="entry name" value="HTHARAC"/>
</dbReference>
<evidence type="ECO:0000313" key="5">
    <source>
        <dbReference type="EMBL" id="MBC3883318.1"/>
    </source>
</evidence>
<proteinExistence type="predicted"/>
<organism evidence="5 6">
    <name type="scientific">Undibacterium nitidum</name>
    <dbReference type="NCBI Taxonomy" id="2762298"/>
    <lineage>
        <taxon>Bacteria</taxon>
        <taxon>Pseudomonadati</taxon>
        <taxon>Pseudomonadota</taxon>
        <taxon>Betaproteobacteria</taxon>
        <taxon>Burkholderiales</taxon>
        <taxon>Oxalobacteraceae</taxon>
        <taxon>Undibacterium</taxon>
    </lineage>
</organism>
<dbReference type="InterPro" id="IPR011256">
    <property type="entry name" value="Reg_factor_effector_dom_sf"/>
</dbReference>
<dbReference type="InterPro" id="IPR050908">
    <property type="entry name" value="SmbC-like"/>
</dbReference>
<evidence type="ECO:0000256" key="3">
    <source>
        <dbReference type="ARBA" id="ARBA00023163"/>
    </source>
</evidence>
<dbReference type="SUPFAM" id="SSF55136">
    <property type="entry name" value="Probable bacterial effector-binding domain"/>
    <property type="match status" value="1"/>
</dbReference>
<dbReference type="Proteomes" id="UP000627446">
    <property type="component" value="Unassembled WGS sequence"/>
</dbReference>
<evidence type="ECO:0000259" key="4">
    <source>
        <dbReference type="PROSITE" id="PS01124"/>
    </source>
</evidence>
<dbReference type="PROSITE" id="PS01124">
    <property type="entry name" value="HTH_ARAC_FAMILY_2"/>
    <property type="match status" value="1"/>
</dbReference>
<dbReference type="InterPro" id="IPR009057">
    <property type="entry name" value="Homeodomain-like_sf"/>
</dbReference>
<dbReference type="GO" id="GO:0003700">
    <property type="term" value="F:DNA-binding transcription factor activity"/>
    <property type="evidence" value="ECO:0007669"/>
    <property type="project" value="InterPro"/>
</dbReference>
<name>A0A923HRK2_9BURK</name>
<keyword evidence="2" id="KW-0238">DNA-binding</keyword>
<dbReference type="AlphaFoldDB" id="A0A923HRK2"/>
<dbReference type="EMBL" id="JACOFZ010000013">
    <property type="protein sequence ID" value="MBC3883318.1"/>
    <property type="molecule type" value="Genomic_DNA"/>
</dbReference>
<evidence type="ECO:0000256" key="2">
    <source>
        <dbReference type="ARBA" id="ARBA00023125"/>
    </source>
</evidence>
<dbReference type="SMART" id="SM00871">
    <property type="entry name" value="AraC_E_bind"/>
    <property type="match status" value="1"/>
</dbReference>
<gene>
    <name evidence="5" type="ORF">H8K36_18145</name>
</gene>
<dbReference type="PANTHER" id="PTHR40055:SF1">
    <property type="entry name" value="TRANSCRIPTIONAL REGULATOR YGIV-RELATED"/>
    <property type="match status" value="1"/>
</dbReference>
<dbReference type="InterPro" id="IPR020449">
    <property type="entry name" value="Tscrpt_reg_AraC-type_HTH"/>
</dbReference>
<dbReference type="InterPro" id="IPR010499">
    <property type="entry name" value="AraC_E-bd"/>
</dbReference>
<keyword evidence="1" id="KW-0805">Transcription regulation</keyword>
<dbReference type="SMART" id="SM00342">
    <property type="entry name" value="HTH_ARAC"/>
    <property type="match status" value="1"/>
</dbReference>
<dbReference type="Gene3D" id="3.20.80.10">
    <property type="entry name" value="Regulatory factor, effector binding domain"/>
    <property type="match status" value="1"/>
</dbReference>
<comment type="caution">
    <text evidence="5">The sequence shown here is derived from an EMBL/GenBank/DDBJ whole genome shotgun (WGS) entry which is preliminary data.</text>
</comment>
<sequence>MSSIEQRLRTVLQFIDQHLDEDLSVDTLSAVAHLSPFHFHRLFSSRFDISVFQYVQLCRFKSASYRLAYRPQTQVIDVALDHGYDEPESFARAFKRHLGQSPSAFRQSPDWRHWYDFQQPLKNLRNQHMTPTPQEIAKTEIRCIDFGETSIAAFEHRGDPALIGQSIRQFIEWRRGQKLSPQCYATFNILYDHPELVAVKDFRFDIATAIDGRDHLELQQSLVKNIVMKTIPAGRCAVMRHYGSDDNLELSIRRLYEEWLPQSGEELRDFPLFLQRRNFFPEVHEDALETDIFLPIQ</sequence>